<proteinExistence type="predicted"/>
<sequence>MAGETEYWEYARHLVDGISNEVKTLSSYIAESTDSHFENVAASIRDTLATASWLPAAARPSPPPPAIPKIPATYLARVQEWVSRNRAITAAVVAFLGTGTFLVWQKKKAYNRKRRARRASNGARREVVVIAGPPASPITKSISLDLERRGFIVYVVAGTLEEERLIQGESRVDIRPLGLDISDTLSAQEAIERFHSMLLSPHKAFAGASAHNLDFAGLILVPDLIYPSGPVETISPEYWSDALNAKVLGTIATAQAFLPTICAFKARVLLLTPSIVSSLRPPFHGVESVVCSALDGFASSLTGELDTLGIQVCQLKLGTFDCSGVGSKQYLQSFSEMRTEAWPASARALYAENYGLFGGDGSSAKGSSLRELHNAVFDALTRRQPRRTWRVGRGSVTYDLVGKWVPASLVGWMLGIQARPGRASAAGAEPRLEDASAASSTGMWERVEFEAA</sequence>
<keyword evidence="1" id="KW-0812">Transmembrane</keyword>
<comment type="caution">
    <text evidence="2">The sequence shown here is derived from an EMBL/GenBank/DDBJ whole genome shotgun (WGS) entry which is preliminary data.</text>
</comment>
<dbReference type="InterPro" id="IPR036291">
    <property type="entry name" value="NAD(P)-bd_dom_sf"/>
</dbReference>
<keyword evidence="1" id="KW-1133">Transmembrane helix</keyword>
<dbReference type="OrthoDB" id="5308060at2759"/>
<accession>A0A9P4LV43</accession>
<dbReference type="InterPro" id="IPR013952">
    <property type="entry name" value="DUF1776_fun"/>
</dbReference>
<gene>
    <name evidence="2" type="ORF">K490DRAFT_75001</name>
</gene>
<dbReference type="Proteomes" id="UP000799776">
    <property type="component" value="Unassembled WGS sequence"/>
</dbReference>
<name>A0A9P4LV43_9PEZI</name>
<dbReference type="PANTHER" id="PTHR43313">
    <property type="entry name" value="SHORT-CHAIN DEHYDROGENASE/REDUCTASE FAMILY 9C"/>
    <property type="match status" value="1"/>
</dbReference>
<organism evidence="2 3">
    <name type="scientific">Saccharata proteae CBS 121410</name>
    <dbReference type="NCBI Taxonomy" id="1314787"/>
    <lineage>
        <taxon>Eukaryota</taxon>
        <taxon>Fungi</taxon>
        <taxon>Dikarya</taxon>
        <taxon>Ascomycota</taxon>
        <taxon>Pezizomycotina</taxon>
        <taxon>Dothideomycetes</taxon>
        <taxon>Dothideomycetes incertae sedis</taxon>
        <taxon>Botryosphaeriales</taxon>
        <taxon>Saccharataceae</taxon>
        <taxon>Saccharata</taxon>
    </lineage>
</organism>
<feature type="transmembrane region" description="Helical" evidence="1">
    <location>
        <begin position="87"/>
        <end position="104"/>
    </location>
</feature>
<dbReference type="SUPFAM" id="SSF51735">
    <property type="entry name" value="NAD(P)-binding Rossmann-fold domains"/>
    <property type="match status" value="1"/>
</dbReference>
<dbReference type="EMBL" id="ML978729">
    <property type="protein sequence ID" value="KAF2085607.1"/>
    <property type="molecule type" value="Genomic_DNA"/>
</dbReference>
<protein>
    <submittedName>
        <fullName evidence="2">DUF1776-domain-containing protein</fullName>
    </submittedName>
</protein>
<dbReference type="PANTHER" id="PTHR43313:SF1">
    <property type="entry name" value="3BETA-HYDROXYSTEROID DEHYDROGENASE DHS-16"/>
    <property type="match status" value="1"/>
</dbReference>
<reference evidence="2" key="1">
    <citation type="journal article" date="2020" name="Stud. Mycol.">
        <title>101 Dothideomycetes genomes: a test case for predicting lifestyles and emergence of pathogens.</title>
        <authorList>
            <person name="Haridas S."/>
            <person name="Albert R."/>
            <person name="Binder M."/>
            <person name="Bloem J."/>
            <person name="Labutti K."/>
            <person name="Salamov A."/>
            <person name="Andreopoulos B."/>
            <person name="Baker S."/>
            <person name="Barry K."/>
            <person name="Bills G."/>
            <person name="Bluhm B."/>
            <person name="Cannon C."/>
            <person name="Castanera R."/>
            <person name="Culley D."/>
            <person name="Daum C."/>
            <person name="Ezra D."/>
            <person name="Gonzalez J."/>
            <person name="Henrissat B."/>
            <person name="Kuo A."/>
            <person name="Liang C."/>
            <person name="Lipzen A."/>
            <person name="Lutzoni F."/>
            <person name="Magnuson J."/>
            <person name="Mondo S."/>
            <person name="Nolan M."/>
            <person name="Ohm R."/>
            <person name="Pangilinan J."/>
            <person name="Park H.-J."/>
            <person name="Ramirez L."/>
            <person name="Alfaro M."/>
            <person name="Sun H."/>
            <person name="Tritt A."/>
            <person name="Yoshinaga Y."/>
            <person name="Zwiers L.-H."/>
            <person name="Turgeon B."/>
            <person name="Goodwin S."/>
            <person name="Spatafora J."/>
            <person name="Crous P."/>
            <person name="Grigoriev I."/>
        </authorList>
    </citation>
    <scope>NUCLEOTIDE SEQUENCE</scope>
    <source>
        <strain evidence="2">CBS 121410</strain>
    </source>
</reference>
<evidence type="ECO:0000313" key="2">
    <source>
        <dbReference type="EMBL" id="KAF2085607.1"/>
    </source>
</evidence>
<evidence type="ECO:0000313" key="3">
    <source>
        <dbReference type="Proteomes" id="UP000799776"/>
    </source>
</evidence>
<keyword evidence="3" id="KW-1185">Reference proteome</keyword>
<evidence type="ECO:0000256" key="1">
    <source>
        <dbReference type="SAM" id="Phobius"/>
    </source>
</evidence>
<dbReference type="Pfam" id="PF08643">
    <property type="entry name" value="DUF1776"/>
    <property type="match status" value="1"/>
</dbReference>
<dbReference type="AlphaFoldDB" id="A0A9P4LV43"/>
<dbReference type="Gene3D" id="3.40.50.720">
    <property type="entry name" value="NAD(P)-binding Rossmann-like Domain"/>
    <property type="match status" value="1"/>
</dbReference>
<keyword evidence="1" id="KW-0472">Membrane</keyword>